<evidence type="ECO:0000259" key="3">
    <source>
        <dbReference type="PROSITE" id="PS51186"/>
    </source>
</evidence>
<dbReference type="OrthoDB" id="281808at2"/>
<dbReference type="Pfam" id="PF13508">
    <property type="entry name" value="Acetyltransf_7"/>
    <property type="match status" value="1"/>
</dbReference>
<dbReference type="EMBL" id="FOTQ01000001">
    <property type="protein sequence ID" value="SFL70090.1"/>
    <property type="molecule type" value="Genomic_DNA"/>
</dbReference>
<name>A0A1I4JU86_9RHOB</name>
<organism evidence="4 5">
    <name type="scientific">Shimia aestuarii</name>
    <dbReference type="NCBI Taxonomy" id="254406"/>
    <lineage>
        <taxon>Bacteria</taxon>
        <taxon>Pseudomonadati</taxon>
        <taxon>Pseudomonadota</taxon>
        <taxon>Alphaproteobacteria</taxon>
        <taxon>Rhodobacterales</taxon>
        <taxon>Roseobacteraceae</taxon>
    </lineage>
</organism>
<keyword evidence="5" id="KW-1185">Reference proteome</keyword>
<proteinExistence type="predicted"/>
<dbReference type="GO" id="GO:0016747">
    <property type="term" value="F:acyltransferase activity, transferring groups other than amino-acyl groups"/>
    <property type="evidence" value="ECO:0007669"/>
    <property type="project" value="InterPro"/>
</dbReference>
<evidence type="ECO:0000256" key="2">
    <source>
        <dbReference type="ARBA" id="ARBA00023315"/>
    </source>
</evidence>
<dbReference type="AlphaFoldDB" id="A0A1I4JU86"/>
<dbReference type="RefSeq" id="WP_093091746.1">
    <property type="nucleotide sequence ID" value="NZ_FOTQ01000001.1"/>
</dbReference>
<dbReference type="STRING" id="254406.SAMN04488042_1011178"/>
<dbReference type="PROSITE" id="PS51186">
    <property type="entry name" value="GNAT"/>
    <property type="match status" value="1"/>
</dbReference>
<dbReference type="Gene3D" id="3.40.630.30">
    <property type="match status" value="1"/>
</dbReference>
<dbReference type="CDD" id="cd04301">
    <property type="entry name" value="NAT_SF"/>
    <property type="match status" value="1"/>
</dbReference>
<dbReference type="Proteomes" id="UP000199144">
    <property type="component" value="Unassembled WGS sequence"/>
</dbReference>
<gene>
    <name evidence="4" type="ORF">SAMN04488042_1011178</name>
</gene>
<keyword evidence="2" id="KW-0012">Acyltransferase</keyword>
<evidence type="ECO:0000256" key="1">
    <source>
        <dbReference type="ARBA" id="ARBA00022679"/>
    </source>
</evidence>
<keyword evidence="1 4" id="KW-0808">Transferase</keyword>
<dbReference type="InterPro" id="IPR050832">
    <property type="entry name" value="Bact_Acetyltransf"/>
</dbReference>
<dbReference type="InterPro" id="IPR000182">
    <property type="entry name" value="GNAT_dom"/>
</dbReference>
<sequence>MTPRLAKADEAEALARLIDAAYEPYRARGIALPDVSDGVAEAIAAGEVWVAENGKILGVLMLRLSVPDAHLMNIAVAPEGQGKGIGGALIAHAISLAKAANCAGIALATHTELPENISLYQHLGWKEQARDGMRVRMHRPL</sequence>
<reference evidence="4 5" key="1">
    <citation type="submission" date="2016-10" db="EMBL/GenBank/DDBJ databases">
        <authorList>
            <person name="de Groot N.N."/>
        </authorList>
    </citation>
    <scope>NUCLEOTIDE SEQUENCE [LARGE SCALE GENOMIC DNA]</scope>
    <source>
        <strain evidence="4 5">DSM 15283</strain>
    </source>
</reference>
<dbReference type="InterPro" id="IPR016181">
    <property type="entry name" value="Acyl_CoA_acyltransferase"/>
</dbReference>
<dbReference type="PANTHER" id="PTHR43877">
    <property type="entry name" value="AMINOALKYLPHOSPHONATE N-ACETYLTRANSFERASE-RELATED-RELATED"/>
    <property type="match status" value="1"/>
</dbReference>
<dbReference type="SUPFAM" id="SSF55729">
    <property type="entry name" value="Acyl-CoA N-acyltransferases (Nat)"/>
    <property type="match status" value="1"/>
</dbReference>
<evidence type="ECO:0000313" key="4">
    <source>
        <dbReference type="EMBL" id="SFL70090.1"/>
    </source>
</evidence>
<protein>
    <submittedName>
        <fullName evidence="4">Acetyltransferase (GNAT) family protein</fullName>
    </submittedName>
</protein>
<evidence type="ECO:0000313" key="5">
    <source>
        <dbReference type="Proteomes" id="UP000199144"/>
    </source>
</evidence>
<accession>A0A1I4JU86</accession>
<feature type="domain" description="N-acetyltransferase" evidence="3">
    <location>
        <begin position="1"/>
        <end position="141"/>
    </location>
</feature>